<evidence type="ECO:0000256" key="2">
    <source>
        <dbReference type="ARBA" id="ARBA00022448"/>
    </source>
</evidence>
<reference evidence="13" key="1">
    <citation type="journal article" date="2015" name="Nature">
        <title>Complex archaea that bridge the gap between prokaryotes and eukaryotes.</title>
        <authorList>
            <person name="Spang A."/>
            <person name="Saw J.H."/>
            <person name="Jorgensen S.L."/>
            <person name="Zaremba-Niedzwiedzka K."/>
            <person name="Martijn J."/>
            <person name="Lind A.E."/>
            <person name="van Eijk R."/>
            <person name="Schleper C."/>
            <person name="Guy L."/>
            <person name="Ettema T.J."/>
        </authorList>
    </citation>
    <scope>NUCLEOTIDE SEQUENCE</scope>
</reference>
<dbReference type="GO" id="GO:0016020">
    <property type="term" value="C:membrane"/>
    <property type="evidence" value="ECO:0007669"/>
    <property type="project" value="UniProtKB-SubCell"/>
</dbReference>
<feature type="domain" description="Cytochrome b/b6 C-terminal region profile" evidence="12">
    <location>
        <begin position="228"/>
        <end position="359"/>
    </location>
</feature>
<dbReference type="InterPro" id="IPR005797">
    <property type="entry name" value="Cyt_b/b6_N"/>
</dbReference>
<dbReference type="EMBL" id="LAZR01006546">
    <property type="protein sequence ID" value="KKM91349.1"/>
    <property type="molecule type" value="Genomic_DNA"/>
</dbReference>
<dbReference type="PANTHER" id="PTHR19271:SF16">
    <property type="entry name" value="CYTOCHROME B"/>
    <property type="match status" value="1"/>
</dbReference>
<evidence type="ECO:0000256" key="3">
    <source>
        <dbReference type="ARBA" id="ARBA00022617"/>
    </source>
</evidence>
<gene>
    <name evidence="13" type="ORF">LCGC14_1229460</name>
</gene>
<dbReference type="GO" id="GO:0016491">
    <property type="term" value="F:oxidoreductase activity"/>
    <property type="evidence" value="ECO:0007669"/>
    <property type="project" value="InterPro"/>
</dbReference>
<dbReference type="GO" id="GO:0022904">
    <property type="term" value="P:respiratory electron transport chain"/>
    <property type="evidence" value="ECO:0007669"/>
    <property type="project" value="InterPro"/>
</dbReference>
<dbReference type="PANTHER" id="PTHR19271">
    <property type="entry name" value="CYTOCHROME B"/>
    <property type="match status" value="1"/>
</dbReference>
<feature type="transmembrane region" description="Helical" evidence="10">
    <location>
        <begin position="82"/>
        <end position="108"/>
    </location>
</feature>
<feature type="transmembrane region" description="Helical" evidence="10">
    <location>
        <begin position="337"/>
        <end position="356"/>
    </location>
</feature>
<feature type="transmembrane region" description="Helical" evidence="10">
    <location>
        <begin position="187"/>
        <end position="208"/>
    </location>
</feature>
<keyword evidence="4 10" id="KW-0812">Transmembrane</keyword>
<dbReference type="InterPro" id="IPR005798">
    <property type="entry name" value="Cyt_b/b6_C"/>
</dbReference>
<feature type="transmembrane region" description="Helical" evidence="10">
    <location>
        <begin position="147"/>
        <end position="167"/>
    </location>
</feature>
<proteinExistence type="predicted"/>
<feature type="transmembrane region" description="Helical" evidence="10">
    <location>
        <begin position="120"/>
        <end position="140"/>
    </location>
</feature>
<dbReference type="PROSITE" id="PS51002">
    <property type="entry name" value="CYTB_NTER"/>
    <property type="match status" value="1"/>
</dbReference>
<evidence type="ECO:0000256" key="9">
    <source>
        <dbReference type="ARBA" id="ARBA00023136"/>
    </source>
</evidence>
<evidence type="ECO:0008006" key="14">
    <source>
        <dbReference type="Google" id="ProtNLM"/>
    </source>
</evidence>
<evidence type="ECO:0000256" key="1">
    <source>
        <dbReference type="ARBA" id="ARBA00004141"/>
    </source>
</evidence>
<keyword evidence="3" id="KW-0349">Heme</keyword>
<dbReference type="GO" id="GO:0009055">
    <property type="term" value="F:electron transfer activity"/>
    <property type="evidence" value="ECO:0007669"/>
    <property type="project" value="InterPro"/>
</dbReference>
<feature type="domain" description="Cytochrome b/b6 N-terminal region profile" evidence="11">
    <location>
        <begin position="5"/>
        <end position="216"/>
    </location>
</feature>
<sequence length="359" mass="41164">MWEKIKAWLELRIGERTFTRTIMHEFRLPKDTGFLGTFGLVAMAALIVQTITGVLLLMYYMPHPDHAFRSVQIIMTKVSFGWLFRMLHLTSANVMIATVLIHTIYVFYKGSFRMPRELTWLSGAVLLFLTLTLSVTGYILPWHQLSYWTTTVLTTIPTVLPFLDWIAQFVRGGEFVSNVTLSRFFGFHVAILPALVLVFVFIHAFLVIRIGFSPRDTDTAVDHTKEFKTESYPDGIPFYPNYLLKALSMVMLFFVVVFFLIAFLPSLFLPPLSNVEANPLMTPEVIRPQWFFLAPYKLMNLIPNKFLGISLNIFFTVLFFALPFVGRKDGQRLLKGAALRGTFYGAVVLWLILTIWGGF</sequence>
<protein>
    <recommendedName>
        <fullName evidence="14">Cytochrome b/b6 N-terminal region profile domain-containing protein</fullName>
    </recommendedName>
</protein>
<keyword evidence="9 10" id="KW-0472">Membrane</keyword>
<dbReference type="InterPro" id="IPR027387">
    <property type="entry name" value="Cytb/b6-like_sf"/>
</dbReference>
<comment type="subcellular location">
    <subcellularLocation>
        <location evidence="1">Membrane</location>
        <topology evidence="1">Multi-pass membrane protein</topology>
    </subcellularLocation>
</comment>
<dbReference type="SUPFAM" id="SSF81342">
    <property type="entry name" value="Transmembrane di-heme cytochromes"/>
    <property type="match status" value="1"/>
</dbReference>
<evidence type="ECO:0000259" key="11">
    <source>
        <dbReference type="PROSITE" id="PS51002"/>
    </source>
</evidence>
<keyword evidence="8" id="KW-0408">Iron</keyword>
<comment type="caution">
    <text evidence="13">The sequence shown here is derived from an EMBL/GenBank/DDBJ whole genome shotgun (WGS) entry which is preliminary data.</text>
</comment>
<evidence type="ECO:0000256" key="8">
    <source>
        <dbReference type="ARBA" id="ARBA00023004"/>
    </source>
</evidence>
<dbReference type="AlphaFoldDB" id="A0A0F9L8Y2"/>
<dbReference type="InterPro" id="IPR036150">
    <property type="entry name" value="Cyt_b/b6_C_sf"/>
</dbReference>
<keyword evidence="7 10" id="KW-1133">Transmembrane helix</keyword>
<evidence type="ECO:0000256" key="7">
    <source>
        <dbReference type="ARBA" id="ARBA00022989"/>
    </source>
</evidence>
<feature type="transmembrane region" description="Helical" evidence="10">
    <location>
        <begin position="306"/>
        <end position="325"/>
    </location>
</feature>
<keyword evidence="2" id="KW-0813">Transport</keyword>
<evidence type="ECO:0000256" key="10">
    <source>
        <dbReference type="SAM" id="Phobius"/>
    </source>
</evidence>
<dbReference type="Pfam" id="PF00032">
    <property type="entry name" value="Cytochrom_B_C"/>
    <property type="match status" value="1"/>
</dbReference>
<evidence type="ECO:0000259" key="12">
    <source>
        <dbReference type="PROSITE" id="PS51003"/>
    </source>
</evidence>
<feature type="transmembrane region" description="Helical" evidence="10">
    <location>
        <begin position="242"/>
        <end position="264"/>
    </location>
</feature>
<organism evidence="13">
    <name type="scientific">marine sediment metagenome</name>
    <dbReference type="NCBI Taxonomy" id="412755"/>
    <lineage>
        <taxon>unclassified sequences</taxon>
        <taxon>metagenomes</taxon>
        <taxon>ecological metagenomes</taxon>
    </lineage>
</organism>
<feature type="transmembrane region" description="Helical" evidence="10">
    <location>
        <begin position="34"/>
        <end position="61"/>
    </location>
</feature>
<dbReference type="SUPFAM" id="SSF81648">
    <property type="entry name" value="a domain/subunit of cytochrome bc1 complex (Ubiquinol-cytochrome c reductase)"/>
    <property type="match status" value="1"/>
</dbReference>
<dbReference type="Pfam" id="PF00033">
    <property type="entry name" value="Cytochrome_B"/>
    <property type="match status" value="1"/>
</dbReference>
<dbReference type="GO" id="GO:0046872">
    <property type="term" value="F:metal ion binding"/>
    <property type="evidence" value="ECO:0007669"/>
    <property type="project" value="UniProtKB-KW"/>
</dbReference>
<accession>A0A0F9L8Y2</accession>
<keyword evidence="5" id="KW-0479">Metal-binding</keyword>
<name>A0A0F9L8Y2_9ZZZZ</name>
<dbReference type="PROSITE" id="PS51003">
    <property type="entry name" value="CYTB_CTER"/>
    <property type="match status" value="1"/>
</dbReference>
<evidence type="ECO:0000256" key="6">
    <source>
        <dbReference type="ARBA" id="ARBA00022982"/>
    </source>
</evidence>
<dbReference type="Gene3D" id="1.20.810.10">
    <property type="entry name" value="Cytochrome Bc1 Complex, Chain C"/>
    <property type="match status" value="1"/>
</dbReference>
<dbReference type="InterPro" id="IPR016174">
    <property type="entry name" value="Di-haem_cyt_TM"/>
</dbReference>
<evidence type="ECO:0000256" key="4">
    <source>
        <dbReference type="ARBA" id="ARBA00022692"/>
    </source>
</evidence>
<evidence type="ECO:0000313" key="13">
    <source>
        <dbReference type="EMBL" id="KKM91349.1"/>
    </source>
</evidence>
<keyword evidence="6" id="KW-0249">Electron transport</keyword>
<evidence type="ECO:0000256" key="5">
    <source>
        <dbReference type="ARBA" id="ARBA00022723"/>
    </source>
</evidence>